<dbReference type="InterPro" id="IPR001078">
    <property type="entry name" value="2-oxoacid_DH_actylTfrase"/>
</dbReference>
<evidence type="ECO:0000256" key="4">
    <source>
        <dbReference type="ARBA" id="ARBA00022679"/>
    </source>
</evidence>
<evidence type="ECO:0000256" key="6">
    <source>
        <dbReference type="ARBA" id="ARBA00023315"/>
    </source>
</evidence>
<dbReference type="PANTHER" id="PTHR43178:SF5">
    <property type="entry name" value="LIPOAMIDE ACYLTRANSFERASE COMPONENT OF BRANCHED-CHAIN ALPHA-KETO ACID DEHYDROGENASE COMPLEX, MITOCHONDRIAL"/>
    <property type="match status" value="1"/>
</dbReference>
<evidence type="ECO:0000259" key="9">
    <source>
        <dbReference type="PROSITE" id="PS51826"/>
    </source>
</evidence>
<dbReference type="PROSITE" id="PS51826">
    <property type="entry name" value="PSBD"/>
    <property type="match status" value="1"/>
</dbReference>
<keyword evidence="5 7" id="KW-0450">Lipoyl</keyword>
<dbReference type="PANTHER" id="PTHR43178">
    <property type="entry name" value="DIHYDROLIPOAMIDE ACETYLTRANSFERASE COMPONENT OF PYRUVATE DEHYDROGENASE COMPLEX"/>
    <property type="match status" value="1"/>
</dbReference>
<evidence type="ECO:0000256" key="1">
    <source>
        <dbReference type="ARBA" id="ARBA00001938"/>
    </source>
</evidence>
<dbReference type="Pfam" id="PF02817">
    <property type="entry name" value="E3_binding"/>
    <property type="match status" value="1"/>
</dbReference>
<dbReference type="EMBL" id="JAGKQQ010000001">
    <property type="protein sequence ID" value="MBP3957922.1"/>
    <property type="molecule type" value="Genomic_DNA"/>
</dbReference>
<comment type="subunit">
    <text evidence="3">Forms a 24-polypeptide structural core with octahedral symmetry.</text>
</comment>
<evidence type="ECO:0000256" key="3">
    <source>
        <dbReference type="ARBA" id="ARBA00011484"/>
    </source>
</evidence>
<evidence type="ECO:0000313" key="10">
    <source>
        <dbReference type="EMBL" id="MBP3957922.1"/>
    </source>
</evidence>
<dbReference type="Gene3D" id="2.40.50.100">
    <property type="match status" value="1"/>
</dbReference>
<evidence type="ECO:0000256" key="8">
    <source>
        <dbReference type="SAM" id="MobiDB-lite"/>
    </source>
</evidence>
<dbReference type="SUPFAM" id="SSF47005">
    <property type="entry name" value="Peripheral subunit-binding domain of 2-oxo acid dehydrogenase complex"/>
    <property type="match status" value="1"/>
</dbReference>
<dbReference type="CDD" id="cd06849">
    <property type="entry name" value="lipoyl_domain"/>
    <property type="match status" value="1"/>
</dbReference>
<dbReference type="InterPro" id="IPR050743">
    <property type="entry name" value="2-oxoacid_DH_E2_comp"/>
</dbReference>
<dbReference type="SUPFAM" id="SSF52777">
    <property type="entry name" value="CoA-dependent acyltransferases"/>
    <property type="match status" value="1"/>
</dbReference>
<dbReference type="InterPro" id="IPR011053">
    <property type="entry name" value="Single_hybrid_motif"/>
</dbReference>
<comment type="caution">
    <text evidence="10">The sequence shown here is derived from an EMBL/GenBank/DDBJ whole genome shotgun (WGS) entry which is preliminary data.</text>
</comment>
<dbReference type="InterPro" id="IPR003016">
    <property type="entry name" value="2-oxoA_DH_lipoyl-BS"/>
</dbReference>
<name>A0ABS5BW17_9BACT</name>
<feature type="compositionally biased region" description="Low complexity" evidence="8">
    <location>
        <begin position="84"/>
        <end position="114"/>
    </location>
</feature>
<dbReference type="Proteomes" id="UP000676565">
    <property type="component" value="Unassembled WGS sequence"/>
</dbReference>
<keyword evidence="6 7" id="KW-0012">Acyltransferase</keyword>
<dbReference type="Pfam" id="PF00198">
    <property type="entry name" value="2-oxoacid_dh"/>
    <property type="match status" value="1"/>
</dbReference>
<dbReference type="Gene3D" id="4.10.320.10">
    <property type="entry name" value="E3-binding domain"/>
    <property type="match status" value="1"/>
</dbReference>
<dbReference type="EC" id="2.3.1.-" evidence="7"/>
<evidence type="ECO:0000256" key="5">
    <source>
        <dbReference type="ARBA" id="ARBA00022823"/>
    </source>
</evidence>
<gene>
    <name evidence="10" type="ORF">J8F10_21930</name>
</gene>
<dbReference type="Gene3D" id="3.30.559.10">
    <property type="entry name" value="Chloramphenicol acetyltransferase-like domain"/>
    <property type="match status" value="1"/>
</dbReference>
<proteinExistence type="inferred from homology"/>
<dbReference type="SUPFAM" id="SSF51230">
    <property type="entry name" value="Single hybrid motif"/>
    <property type="match status" value="1"/>
</dbReference>
<dbReference type="Pfam" id="PF00364">
    <property type="entry name" value="Biotin_lipoyl"/>
    <property type="match status" value="1"/>
</dbReference>
<comment type="similarity">
    <text evidence="2 7">Belongs to the 2-oxoacid dehydrogenase family.</text>
</comment>
<dbReference type="InterPro" id="IPR036625">
    <property type="entry name" value="E3-bd_dom_sf"/>
</dbReference>
<accession>A0ABS5BW17</accession>
<protein>
    <recommendedName>
        <fullName evidence="7">Dihydrolipoamide acetyltransferase component of pyruvate dehydrogenase complex</fullName>
        <ecNumber evidence="7">2.3.1.-</ecNumber>
    </recommendedName>
</protein>
<evidence type="ECO:0000256" key="2">
    <source>
        <dbReference type="ARBA" id="ARBA00007317"/>
    </source>
</evidence>
<feature type="domain" description="Peripheral subunit-binding (PSBD)" evidence="9">
    <location>
        <begin position="134"/>
        <end position="171"/>
    </location>
</feature>
<dbReference type="InterPro" id="IPR000089">
    <property type="entry name" value="Biotin_lipoyl"/>
</dbReference>
<evidence type="ECO:0000313" key="11">
    <source>
        <dbReference type="Proteomes" id="UP000676565"/>
    </source>
</evidence>
<comment type="cofactor">
    <cofactor evidence="1 7">
        <name>(R)-lipoate</name>
        <dbReference type="ChEBI" id="CHEBI:83088"/>
    </cofactor>
</comment>
<dbReference type="PROSITE" id="PS00189">
    <property type="entry name" value="LIPOYL"/>
    <property type="match status" value="1"/>
</dbReference>
<dbReference type="InterPro" id="IPR023213">
    <property type="entry name" value="CAT-like_dom_sf"/>
</dbReference>
<dbReference type="RefSeq" id="WP_210657435.1">
    <property type="nucleotide sequence ID" value="NZ_JAGKQQ010000001.1"/>
</dbReference>
<reference evidence="10 11" key="1">
    <citation type="submission" date="2021-04" db="EMBL/GenBank/DDBJ databases">
        <authorList>
            <person name="Ivanova A."/>
        </authorList>
    </citation>
    <scope>NUCLEOTIDE SEQUENCE [LARGE SCALE GENOMIC DNA]</scope>
    <source>
        <strain evidence="10 11">G18</strain>
    </source>
</reference>
<evidence type="ECO:0000256" key="7">
    <source>
        <dbReference type="RuleBase" id="RU003423"/>
    </source>
</evidence>
<feature type="region of interest" description="Disordered" evidence="8">
    <location>
        <begin position="84"/>
        <end position="163"/>
    </location>
</feature>
<keyword evidence="4 7" id="KW-0808">Transferase</keyword>
<keyword evidence="11" id="KW-1185">Reference proteome</keyword>
<sequence>MPIPVSIPRLGWNMEEGVFVEWLKADGDAVKSGDAVFRLEGEKATEDVESLDVGTLHIPATGPKLGDRLAVGAVIGYLLQAGEAPPTGAPPTNGESTHAPPTAEAAESPPTASENAQPLAERAGHAEEAPTLTAITPRARRLAARTGTDVSHVRGTGRNGRVRERDIAALAPPAPSQGTVPLTATRRAIAAKMVESRQTTAPVTLTAQVDATNLVNLREQFKAAGSERVPSYTDFLVKFVAVALQKHPALAAQWTDTGIVPAKSLDIGIAVDTETGLLVPVVRNVPALGLRQLAEQTSQLIDRTRRGALSARDMQGGCFTVTNLGAFGIDAFTPIINAPECAILGVGRIERRPVMDGDRVVGRDLLVLSLTFDHRIVDGAPAARFLQTLTQCVENPAPWVSS</sequence>
<organism evidence="10 11">
    <name type="scientific">Gemmata palustris</name>
    <dbReference type="NCBI Taxonomy" id="2822762"/>
    <lineage>
        <taxon>Bacteria</taxon>
        <taxon>Pseudomonadati</taxon>
        <taxon>Planctomycetota</taxon>
        <taxon>Planctomycetia</taxon>
        <taxon>Gemmatales</taxon>
        <taxon>Gemmataceae</taxon>
        <taxon>Gemmata</taxon>
    </lineage>
</organism>
<dbReference type="InterPro" id="IPR004167">
    <property type="entry name" value="PSBD"/>
</dbReference>